<dbReference type="Proteomes" id="UP000585614">
    <property type="component" value="Unassembled WGS sequence"/>
</dbReference>
<dbReference type="GO" id="GO:0005198">
    <property type="term" value="F:structural molecule activity"/>
    <property type="evidence" value="ECO:0007669"/>
    <property type="project" value="InterPro"/>
</dbReference>
<dbReference type="Pfam" id="PF02337">
    <property type="entry name" value="Gag_p10"/>
    <property type="match status" value="1"/>
</dbReference>
<name>A0A7J7VDZ1_RHIFE</name>
<evidence type="ECO:0000313" key="2">
    <source>
        <dbReference type="EMBL" id="KAF6323407.1"/>
    </source>
</evidence>
<dbReference type="PANTHER" id="PTHR40389:SF3">
    <property type="entry name" value="IGE-BINDING PROTEIN"/>
    <property type="match status" value="1"/>
</dbReference>
<dbReference type="Gene3D" id="1.10.150.490">
    <property type="entry name" value="Retroviral GAG p10 protein"/>
    <property type="match status" value="1"/>
</dbReference>
<proteinExistence type="predicted"/>
<dbReference type="AlphaFoldDB" id="A0A7J7VDZ1"/>
<sequence>MGHASSKDLYVRGLKKLLAARGSRVSREQLDKFLEFVKEVCPWFPEEGTVNLETWEKVGERLQDYYAAHGPQRVPVETFGLWTLIRDCLDHKRKGCRLEKVKQAGNEEILPSAASPEEREEGE</sequence>
<organism evidence="2 3">
    <name type="scientific">Rhinolophus ferrumequinum</name>
    <name type="common">Greater horseshoe bat</name>
    <dbReference type="NCBI Taxonomy" id="59479"/>
    <lineage>
        <taxon>Eukaryota</taxon>
        <taxon>Metazoa</taxon>
        <taxon>Chordata</taxon>
        <taxon>Craniata</taxon>
        <taxon>Vertebrata</taxon>
        <taxon>Euteleostomi</taxon>
        <taxon>Mammalia</taxon>
        <taxon>Eutheria</taxon>
        <taxon>Laurasiatheria</taxon>
        <taxon>Chiroptera</taxon>
        <taxon>Yinpterochiroptera</taxon>
        <taxon>Rhinolophoidea</taxon>
        <taxon>Rhinolophidae</taxon>
        <taxon>Rhinolophinae</taxon>
        <taxon>Rhinolophus</taxon>
    </lineage>
</organism>
<dbReference type="InterPro" id="IPR050195">
    <property type="entry name" value="Primate_lentivir_Gag_pol-like"/>
</dbReference>
<reference evidence="2 3" key="1">
    <citation type="journal article" date="2020" name="Nature">
        <title>Six reference-quality genomes reveal evolution of bat adaptations.</title>
        <authorList>
            <person name="Jebb D."/>
            <person name="Huang Z."/>
            <person name="Pippel M."/>
            <person name="Hughes G.M."/>
            <person name="Lavrichenko K."/>
            <person name="Devanna P."/>
            <person name="Winkler S."/>
            <person name="Jermiin L.S."/>
            <person name="Skirmuntt E.C."/>
            <person name="Katzourakis A."/>
            <person name="Burkitt-Gray L."/>
            <person name="Ray D.A."/>
            <person name="Sullivan K.A.M."/>
            <person name="Roscito J.G."/>
            <person name="Kirilenko B.M."/>
            <person name="Davalos L.M."/>
            <person name="Corthals A.P."/>
            <person name="Power M.L."/>
            <person name="Jones G."/>
            <person name="Ransome R.D."/>
            <person name="Dechmann D.K.N."/>
            <person name="Locatelli A.G."/>
            <person name="Puechmaille S.J."/>
            <person name="Fedrigo O."/>
            <person name="Jarvis E.D."/>
            <person name="Hiller M."/>
            <person name="Vernes S.C."/>
            <person name="Myers E.W."/>
            <person name="Teeling E.C."/>
        </authorList>
    </citation>
    <scope>NUCLEOTIDE SEQUENCE [LARGE SCALE GENOMIC DNA]</scope>
    <source>
        <strain evidence="2">MRhiFer1</strain>
        <tissue evidence="2">Lung</tissue>
    </source>
</reference>
<protein>
    <recommendedName>
        <fullName evidence="1">Beta-retroviral matrix protein domain-containing protein</fullName>
    </recommendedName>
</protein>
<comment type="caution">
    <text evidence="2">The sequence shown here is derived from an EMBL/GenBank/DDBJ whole genome shotgun (WGS) entry which is preliminary data.</text>
</comment>
<dbReference type="InterPro" id="IPR003322">
    <property type="entry name" value="B_retro_matrix"/>
</dbReference>
<evidence type="ECO:0000313" key="3">
    <source>
        <dbReference type="Proteomes" id="UP000585614"/>
    </source>
</evidence>
<dbReference type="EMBL" id="JACAGC010000013">
    <property type="protein sequence ID" value="KAF6323407.1"/>
    <property type="molecule type" value="Genomic_DNA"/>
</dbReference>
<dbReference type="PANTHER" id="PTHR40389">
    <property type="entry name" value="ENDOGENOUS RETROVIRUS GROUP K MEMBER 24 GAG POLYPROTEIN-RELATED"/>
    <property type="match status" value="1"/>
</dbReference>
<dbReference type="SUPFAM" id="SSF47836">
    <property type="entry name" value="Retroviral matrix proteins"/>
    <property type="match status" value="1"/>
</dbReference>
<dbReference type="InterPro" id="IPR010999">
    <property type="entry name" value="Retrovr_matrix"/>
</dbReference>
<gene>
    <name evidence="2" type="ORF">mRhiFer1_008384</name>
</gene>
<evidence type="ECO:0000259" key="1">
    <source>
        <dbReference type="Pfam" id="PF02337"/>
    </source>
</evidence>
<dbReference type="InterPro" id="IPR038124">
    <property type="entry name" value="B_retro_matrix_sf"/>
</dbReference>
<accession>A0A7J7VDZ1</accession>
<feature type="domain" description="Beta-retroviral matrix protein" evidence="1">
    <location>
        <begin position="7"/>
        <end position="90"/>
    </location>
</feature>